<name>A0A6A5RAH7_9PLEO</name>
<dbReference type="AlphaFoldDB" id="A0A6A5RAH7"/>
<organism evidence="3 4">
    <name type="scientific">Didymella exigua CBS 183.55</name>
    <dbReference type="NCBI Taxonomy" id="1150837"/>
    <lineage>
        <taxon>Eukaryota</taxon>
        <taxon>Fungi</taxon>
        <taxon>Dikarya</taxon>
        <taxon>Ascomycota</taxon>
        <taxon>Pezizomycotina</taxon>
        <taxon>Dothideomycetes</taxon>
        <taxon>Pleosporomycetidae</taxon>
        <taxon>Pleosporales</taxon>
        <taxon>Pleosporineae</taxon>
        <taxon>Didymellaceae</taxon>
        <taxon>Didymella</taxon>
    </lineage>
</organism>
<evidence type="ECO:0000313" key="3">
    <source>
        <dbReference type="EMBL" id="KAF1925221.1"/>
    </source>
</evidence>
<evidence type="ECO:0000313" key="4">
    <source>
        <dbReference type="Proteomes" id="UP000800082"/>
    </source>
</evidence>
<dbReference type="InterPro" id="IPR006600">
    <property type="entry name" value="HTH_CenpB_DNA-bd_dom"/>
</dbReference>
<keyword evidence="1" id="KW-0238">DNA-binding</keyword>
<keyword evidence="4" id="KW-1185">Reference proteome</keyword>
<feature type="domain" description="HTH CENPB-type" evidence="2">
    <location>
        <begin position="49"/>
        <end position="114"/>
    </location>
</feature>
<dbReference type="GeneID" id="54354385"/>
<dbReference type="Proteomes" id="UP000800082">
    <property type="component" value="Unassembled WGS sequence"/>
</dbReference>
<protein>
    <recommendedName>
        <fullName evidence="2">HTH CENPB-type domain-containing protein</fullName>
    </recommendedName>
</protein>
<evidence type="ECO:0000259" key="2">
    <source>
        <dbReference type="PROSITE" id="PS51253"/>
    </source>
</evidence>
<dbReference type="EMBL" id="ML978986">
    <property type="protein sequence ID" value="KAF1925221.1"/>
    <property type="molecule type" value="Genomic_DNA"/>
</dbReference>
<dbReference type="GO" id="GO:0003677">
    <property type="term" value="F:DNA binding"/>
    <property type="evidence" value="ECO:0007669"/>
    <property type="project" value="UniProtKB-KW"/>
</dbReference>
<dbReference type="PROSITE" id="PS51253">
    <property type="entry name" value="HTH_CENPB"/>
    <property type="match status" value="1"/>
</dbReference>
<dbReference type="OrthoDB" id="3942738at2759"/>
<dbReference type="RefSeq" id="XP_033445473.1">
    <property type="nucleotide sequence ID" value="XM_033596718.1"/>
</dbReference>
<sequence>MEPIQEAIEYLELREARDNVSYCKVAKIFGVNQTTLSQRHRGVQRSYRAQAQQQLILNPQQEEELVRYIEGCTRNSLPPARSMLQNFGSPVTQSEVSDSWITQFLHRHADKPTTKWSTGINCERHYSDSKHKYEFYCSLIHPKMRERSVDKRNITYPTDESVTGRVSLLQYQGQI</sequence>
<reference evidence="3" key="1">
    <citation type="journal article" date="2020" name="Stud. Mycol.">
        <title>101 Dothideomycetes genomes: a test case for predicting lifestyles and emergence of pathogens.</title>
        <authorList>
            <person name="Haridas S."/>
            <person name="Albert R."/>
            <person name="Binder M."/>
            <person name="Bloem J."/>
            <person name="Labutti K."/>
            <person name="Salamov A."/>
            <person name="Andreopoulos B."/>
            <person name="Baker S."/>
            <person name="Barry K."/>
            <person name="Bills G."/>
            <person name="Bluhm B."/>
            <person name="Cannon C."/>
            <person name="Castanera R."/>
            <person name="Culley D."/>
            <person name="Daum C."/>
            <person name="Ezra D."/>
            <person name="Gonzalez J."/>
            <person name="Henrissat B."/>
            <person name="Kuo A."/>
            <person name="Liang C."/>
            <person name="Lipzen A."/>
            <person name="Lutzoni F."/>
            <person name="Magnuson J."/>
            <person name="Mondo S."/>
            <person name="Nolan M."/>
            <person name="Ohm R."/>
            <person name="Pangilinan J."/>
            <person name="Park H.-J."/>
            <person name="Ramirez L."/>
            <person name="Alfaro M."/>
            <person name="Sun H."/>
            <person name="Tritt A."/>
            <person name="Yoshinaga Y."/>
            <person name="Zwiers L.-H."/>
            <person name="Turgeon B."/>
            <person name="Goodwin S."/>
            <person name="Spatafora J."/>
            <person name="Crous P."/>
            <person name="Grigoriev I."/>
        </authorList>
    </citation>
    <scope>NUCLEOTIDE SEQUENCE</scope>
    <source>
        <strain evidence="3">CBS 183.55</strain>
    </source>
</reference>
<proteinExistence type="predicted"/>
<accession>A0A6A5RAH7</accession>
<gene>
    <name evidence="3" type="ORF">M421DRAFT_70558</name>
</gene>
<evidence type="ECO:0000256" key="1">
    <source>
        <dbReference type="ARBA" id="ARBA00023125"/>
    </source>
</evidence>